<feature type="compositionally biased region" description="Polar residues" evidence="1">
    <location>
        <begin position="55"/>
        <end position="71"/>
    </location>
</feature>
<gene>
    <name evidence="2" type="ORF">SLS62_004350</name>
</gene>
<dbReference type="EMBL" id="JAKJXP020000026">
    <property type="protein sequence ID" value="KAK7753726.1"/>
    <property type="molecule type" value="Genomic_DNA"/>
</dbReference>
<evidence type="ECO:0000313" key="3">
    <source>
        <dbReference type="Proteomes" id="UP001320420"/>
    </source>
</evidence>
<sequence>MAPPPTFSPAPRSQSPAAIPGPRRSPAPGYDIGHNRQESEETVRRSMVWHPASPPANTGSGNALSPEQFVQQRAAVAATPLYAHQRQPSNNSISGYRAGTPTPPLNGPVSGDYIGTAHSRNDSQDLLQQRPGSRGAGDMLQRPGSRGAGAVLGGQGGADSHLSAREQEHVARVTGSPLINVAGNKNKNLPPIGGGLVGAIGAREREREQAKQGWSSQAVQHAINQRQQQQAYNQYQQPPMSPGMPPAGMYSNMTRGPQSPGPGPQRYGMPQNFAHPGARAQEQGGWSSPGPVYPQGGAAGFDPRFPPGQAISPPLGSQFAPSPPPHSPPPQAGSYGQGSYYHGQAF</sequence>
<keyword evidence="3" id="KW-1185">Reference proteome</keyword>
<feature type="compositionally biased region" description="Low complexity" evidence="1">
    <location>
        <begin position="332"/>
        <end position="346"/>
    </location>
</feature>
<dbReference type="Proteomes" id="UP001320420">
    <property type="component" value="Unassembled WGS sequence"/>
</dbReference>
<evidence type="ECO:0000256" key="1">
    <source>
        <dbReference type="SAM" id="MobiDB-lite"/>
    </source>
</evidence>
<feature type="compositionally biased region" description="Low complexity" evidence="1">
    <location>
        <begin position="217"/>
        <end position="238"/>
    </location>
</feature>
<proteinExistence type="predicted"/>
<dbReference type="AlphaFoldDB" id="A0AAN9YQM9"/>
<evidence type="ECO:0000313" key="2">
    <source>
        <dbReference type="EMBL" id="KAK7753726.1"/>
    </source>
</evidence>
<name>A0AAN9YQM9_9PEZI</name>
<feature type="compositionally biased region" description="Pro residues" evidence="1">
    <location>
        <begin position="321"/>
        <end position="331"/>
    </location>
</feature>
<organism evidence="2 3">
    <name type="scientific">Diatrype stigma</name>
    <dbReference type="NCBI Taxonomy" id="117547"/>
    <lineage>
        <taxon>Eukaryota</taxon>
        <taxon>Fungi</taxon>
        <taxon>Dikarya</taxon>
        <taxon>Ascomycota</taxon>
        <taxon>Pezizomycotina</taxon>
        <taxon>Sordariomycetes</taxon>
        <taxon>Xylariomycetidae</taxon>
        <taxon>Xylariales</taxon>
        <taxon>Diatrypaceae</taxon>
        <taxon>Diatrype</taxon>
    </lineage>
</organism>
<comment type="caution">
    <text evidence="2">The sequence shown here is derived from an EMBL/GenBank/DDBJ whole genome shotgun (WGS) entry which is preliminary data.</text>
</comment>
<feature type="compositionally biased region" description="Gly residues" evidence="1">
    <location>
        <begin position="146"/>
        <end position="157"/>
    </location>
</feature>
<protein>
    <submittedName>
        <fullName evidence="2">Uncharacterized protein</fullName>
    </submittedName>
</protein>
<reference evidence="2 3" key="1">
    <citation type="submission" date="2024-02" db="EMBL/GenBank/DDBJ databases">
        <title>De novo assembly and annotation of 12 fungi associated with fruit tree decline syndrome in Ontario, Canada.</title>
        <authorList>
            <person name="Sulman M."/>
            <person name="Ellouze W."/>
            <person name="Ilyukhin E."/>
        </authorList>
    </citation>
    <scope>NUCLEOTIDE SEQUENCE [LARGE SCALE GENOMIC DNA]</scope>
    <source>
        <strain evidence="2 3">M11/M66-122</strain>
    </source>
</reference>
<feature type="compositionally biased region" description="Basic and acidic residues" evidence="1">
    <location>
        <begin position="33"/>
        <end position="44"/>
    </location>
</feature>
<accession>A0AAN9YQM9</accession>
<feature type="region of interest" description="Disordered" evidence="1">
    <location>
        <begin position="207"/>
        <end position="346"/>
    </location>
</feature>
<feature type="compositionally biased region" description="Low complexity" evidence="1">
    <location>
        <begin position="246"/>
        <end position="268"/>
    </location>
</feature>
<feature type="region of interest" description="Disordered" evidence="1">
    <location>
        <begin position="1"/>
        <end position="163"/>
    </location>
</feature>